<feature type="coiled-coil region" evidence="1">
    <location>
        <begin position="63"/>
        <end position="111"/>
    </location>
</feature>
<dbReference type="InterPro" id="IPR003607">
    <property type="entry name" value="HD/PDEase_dom"/>
</dbReference>
<dbReference type="AlphaFoldDB" id="A0A1N6SD80"/>
<sequence length="732" mass="84554">MMNFLKEEKKIIFIYILLGFAWIYFSDTLLYKLAGNSEVFRILQSFKGTFYVLATAVLLYLLIKRYVDNLKEQKEELNALNEELTAYNEELLAMNEELDQSLDELNEMNGKFISMINLVSDLDKQNNLDQDQFLSRLLKQAVKIVPEADYGKVYLIEDGVCRFIDAVGHDIEILKNLKIDQKSLFHYDERGIFTSEQYSINLDKIPRKYQKDFKKALKEIKDSLFINIEVNEKVVGRISLDIAAASSAEFRDTTKKVLQSFAMLASSFFAFKRFDKLQGKFTKELISSIIRILEIYDSYTKGHSENVANLAANVAEKMGLSRKMVVDTYWAGMVHDIGKLLVPVNVLNKKGKLTEEEYQLIKKHPLWGSQALANSAVLKHISKYILYHHERWDGNGYPEGIEDKEIPLVSQIIAVADSWDAMRSERSYRKPLSKEEAIAEIENNKGSQFSPEVADRFLELVSTSDFSIKKTALDSSSGPDSVTLNEDYFEYLFEESAEGIVVLDSKFRIIKSNKYFLDMFDYKRYEVLDKHIKDVVVPGEKSKETDRFIELVKNGERVNARTFRENSSGEKVEVSVQGFPISLAQGKTGYYIIYQDISEFKDLERKYFNSQQKYRALFENEDIIILIIDPETGQIIDANPAAENFYDWNKAELKSKKISEINVLSPAEVKAEMRNARANDKNRFLFKHRLASGEIKKVEVYSQPIKFEEKEYLYSIVHELKSKEAKKLELIN</sequence>
<dbReference type="PROSITE" id="PS51831">
    <property type="entry name" value="HD"/>
    <property type="match status" value="1"/>
</dbReference>
<name>A0A1N6SD80_9FIRM</name>
<dbReference type="EMBL" id="FTNC01000004">
    <property type="protein sequence ID" value="SIQ38999.1"/>
    <property type="molecule type" value="Genomic_DNA"/>
</dbReference>
<dbReference type="SUPFAM" id="SSF55785">
    <property type="entry name" value="PYP-like sensor domain (PAS domain)"/>
    <property type="match status" value="2"/>
</dbReference>
<dbReference type="InterPro" id="IPR000014">
    <property type="entry name" value="PAS"/>
</dbReference>
<evidence type="ECO:0000313" key="6">
    <source>
        <dbReference type="EMBL" id="SIQ38999.1"/>
    </source>
</evidence>
<evidence type="ECO:0000259" key="4">
    <source>
        <dbReference type="PROSITE" id="PS51831"/>
    </source>
</evidence>
<keyword evidence="2" id="KW-1133">Transmembrane helix</keyword>
<dbReference type="CDD" id="cd00077">
    <property type="entry name" value="HDc"/>
    <property type="match status" value="1"/>
</dbReference>
<evidence type="ECO:0000259" key="3">
    <source>
        <dbReference type="PROSITE" id="PS50112"/>
    </source>
</evidence>
<feature type="domain" description="HD" evidence="4">
    <location>
        <begin position="300"/>
        <end position="422"/>
    </location>
</feature>
<dbReference type="Pfam" id="PF13487">
    <property type="entry name" value="HD_5"/>
    <property type="match status" value="1"/>
</dbReference>
<proteinExistence type="predicted"/>
<dbReference type="InterPro" id="IPR013767">
    <property type="entry name" value="PAS_fold"/>
</dbReference>
<dbReference type="GO" id="GO:0006355">
    <property type="term" value="P:regulation of DNA-templated transcription"/>
    <property type="evidence" value="ECO:0007669"/>
    <property type="project" value="InterPro"/>
</dbReference>
<feature type="transmembrane region" description="Helical" evidence="2">
    <location>
        <begin position="12"/>
        <end position="34"/>
    </location>
</feature>
<organism evidence="6 7">
    <name type="scientific">Halanaerobium kushneri</name>
    <dbReference type="NCBI Taxonomy" id="56779"/>
    <lineage>
        <taxon>Bacteria</taxon>
        <taxon>Bacillati</taxon>
        <taxon>Bacillota</taxon>
        <taxon>Clostridia</taxon>
        <taxon>Halanaerobiales</taxon>
        <taxon>Halanaerobiaceae</taxon>
        <taxon>Halanaerobium</taxon>
    </lineage>
</organism>
<accession>A0A1N6SD80</accession>
<evidence type="ECO:0000256" key="2">
    <source>
        <dbReference type="SAM" id="Phobius"/>
    </source>
</evidence>
<keyword evidence="7" id="KW-1185">Reference proteome</keyword>
<dbReference type="SMART" id="SM00091">
    <property type="entry name" value="PAS"/>
    <property type="match status" value="2"/>
</dbReference>
<feature type="domain" description="PAS" evidence="3">
    <location>
        <begin position="485"/>
        <end position="555"/>
    </location>
</feature>
<evidence type="ECO:0000259" key="5">
    <source>
        <dbReference type="PROSITE" id="PS51832"/>
    </source>
</evidence>
<dbReference type="OrthoDB" id="9804747at2"/>
<dbReference type="InterPro" id="IPR037522">
    <property type="entry name" value="HD_GYP_dom"/>
</dbReference>
<dbReference type="PROSITE" id="PS51832">
    <property type="entry name" value="HD_GYP"/>
    <property type="match status" value="1"/>
</dbReference>
<dbReference type="SMART" id="SM00471">
    <property type="entry name" value="HDc"/>
    <property type="match status" value="1"/>
</dbReference>
<dbReference type="SUPFAM" id="SSF109604">
    <property type="entry name" value="HD-domain/PDEase-like"/>
    <property type="match status" value="1"/>
</dbReference>
<dbReference type="InterPro" id="IPR035965">
    <property type="entry name" value="PAS-like_dom_sf"/>
</dbReference>
<gene>
    <name evidence="6" type="ORF">SAMN05421834_1045</name>
</gene>
<dbReference type="RefSeq" id="WP_159437151.1">
    <property type="nucleotide sequence ID" value="NZ_FTNC01000004.1"/>
</dbReference>
<dbReference type="PROSITE" id="PS50112">
    <property type="entry name" value="PAS"/>
    <property type="match status" value="1"/>
</dbReference>
<dbReference type="CDD" id="cd00130">
    <property type="entry name" value="PAS"/>
    <property type="match status" value="2"/>
</dbReference>
<dbReference type="Gene3D" id="3.30.450.20">
    <property type="entry name" value="PAS domain"/>
    <property type="match status" value="2"/>
</dbReference>
<keyword evidence="2" id="KW-0472">Membrane</keyword>
<feature type="domain" description="HD-GYP" evidence="5">
    <location>
        <begin position="278"/>
        <end position="473"/>
    </location>
</feature>
<evidence type="ECO:0000256" key="1">
    <source>
        <dbReference type="SAM" id="Coils"/>
    </source>
</evidence>
<keyword evidence="2" id="KW-0812">Transmembrane</keyword>
<dbReference type="Pfam" id="PF00989">
    <property type="entry name" value="PAS"/>
    <property type="match status" value="1"/>
</dbReference>
<evidence type="ECO:0000313" key="7">
    <source>
        <dbReference type="Proteomes" id="UP000185669"/>
    </source>
</evidence>
<reference evidence="7" key="1">
    <citation type="submission" date="2017-01" db="EMBL/GenBank/DDBJ databases">
        <authorList>
            <person name="Varghese N."/>
            <person name="Submissions S."/>
        </authorList>
    </citation>
    <scope>NUCLEOTIDE SEQUENCE [LARGE SCALE GENOMIC DNA]</scope>
    <source>
        <strain evidence="7">ATCC 700103</strain>
    </source>
</reference>
<dbReference type="InterPro" id="IPR006674">
    <property type="entry name" value="HD_domain"/>
</dbReference>
<dbReference type="Pfam" id="PF13426">
    <property type="entry name" value="PAS_9"/>
    <property type="match status" value="1"/>
</dbReference>
<dbReference type="STRING" id="56779.SAMN05421834_1045"/>
<protein>
    <submittedName>
        <fullName evidence="6">PAS domain S-box-containing protein</fullName>
    </submittedName>
</protein>
<keyword evidence="1" id="KW-0175">Coiled coil</keyword>
<dbReference type="Proteomes" id="UP000185669">
    <property type="component" value="Unassembled WGS sequence"/>
</dbReference>
<dbReference type="NCBIfam" id="TIGR00229">
    <property type="entry name" value="sensory_box"/>
    <property type="match status" value="2"/>
</dbReference>
<dbReference type="PANTHER" id="PTHR43155">
    <property type="entry name" value="CYCLIC DI-GMP PHOSPHODIESTERASE PA4108-RELATED"/>
    <property type="match status" value="1"/>
</dbReference>
<dbReference type="Gene3D" id="1.10.3210.10">
    <property type="entry name" value="Hypothetical protein af1432"/>
    <property type="match status" value="1"/>
</dbReference>